<dbReference type="RefSeq" id="WP_102173821.1">
    <property type="nucleotide sequence ID" value="NZ_NMQA01000185.1"/>
</dbReference>
<dbReference type="EMBL" id="NMQA01000185">
    <property type="protein sequence ID" value="PLZ97259.1"/>
    <property type="molecule type" value="Genomic_DNA"/>
</dbReference>
<evidence type="ECO:0000313" key="3">
    <source>
        <dbReference type="Proteomes" id="UP000235025"/>
    </source>
</evidence>
<evidence type="ECO:0000313" key="2">
    <source>
        <dbReference type="EMBL" id="PLZ97259.1"/>
    </source>
</evidence>
<accession>A0A2N6KEA6</accession>
<dbReference type="Proteomes" id="UP000235025">
    <property type="component" value="Unassembled WGS sequence"/>
</dbReference>
<dbReference type="InterPro" id="IPR018745">
    <property type="entry name" value="MpsC"/>
</dbReference>
<name>A0A2N6KEA6_9CYAN</name>
<reference evidence="2 3" key="1">
    <citation type="submission" date="2017-07" db="EMBL/GenBank/DDBJ databases">
        <title>Genomes of Fischerella (Mastigocladus) sp. strains.</title>
        <authorList>
            <person name="Miller S.R."/>
        </authorList>
    </citation>
    <scope>NUCLEOTIDE SEQUENCE [LARGE SCALE GENOMIC DNA]</scope>
    <source>
        <strain evidence="2 3">CCMEE 5268</strain>
    </source>
</reference>
<dbReference type="Pfam" id="PF10057">
    <property type="entry name" value="MpsC"/>
    <property type="match status" value="1"/>
</dbReference>
<proteinExistence type="predicted"/>
<dbReference type="AlphaFoldDB" id="A0A2N6KEA6"/>
<comment type="caution">
    <text evidence="2">The sequence shown here is derived from an EMBL/GenBank/DDBJ whole genome shotgun (WGS) entry which is preliminary data.</text>
</comment>
<feature type="domain" description="Na+-translocating membrane potential-generating system MpsC" evidence="1">
    <location>
        <begin position="6"/>
        <end position="112"/>
    </location>
</feature>
<gene>
    <name evidence="2" type="ORF">CEN50_15795</name>
</gene>
<protein>
    <recommendedName>
        <fullName evidence="1">Na+-translocating membrane potential-generating system MpsC domain-containing protein</fullName>
    </recommendedName>
</protein>
<organism evidence="2 3">
    <name type="scientific">Fischerella thermalis CCMEE 5268</name>
    <dbReference type="NCBI Taxonomy" id="2019662"/>
    <lineage>
        <taxon>Bacteria</taxon>
        <taxon>Bacillati</taxon>
        <taxon>Cyanobacteriota</taxon>
        <taxon>Cyanophyceae</taxon>
        <taxon>Nostocales</taxon>
        <taxon>Hapalosiphonaceae</taxon>
        <taxon>Fischerella</taxon>
    </lineage>
</organism>
<evidence type="ECO:0000259" key="1">
    <source>
        <dbReference type="Pfam" id="PF10057"/>
    </source>
</evidence>
<sequence length="140" mass="15797">MSAPTIGQLEREISNRIRSLYNVELGLRPTKINCHFFHGELAITLENSVTKVEQILMKSGSDILAEQVRIDIDRIMVPQIQDLIEEVIDKPVLDLISHTNLRTGRTGIIVFIENLPEVRNPQAIPKARKKNVAGWNSSAF</sequence>